<reference evidence="1" key="1">
    <citation type="submission" date="2022-04" db="EMBL/GenBank/DDBJ databases">
        <title>Genome of the entomopathogenic fungus Entomophthora muscae.</title>
        <authorList>
            <person name="Elya C."/>
            <person name="Lovett B.R."/>
            <person name="Lee E."/>
            <person name="Macias A.M."/>
            <person name="Hajek A.E."/>
            <person name="De Bivort B.L."/>
            <person name="Kasson M.T."/>
            <person name="De Fine Licht H.H."/>
            <person name="Stajich J.E."/>
        </authorList>
    </citation>
    <scope>NUCLEOTIDE SEQUENCE</scope>
    <source>
        <strain evidence="1">Berkeley</strain>
    </source>
</reference>
<dbReference type="Proteomes" id="UP001165960">
    <property type="component" value="Unassembled WGS sequence"/>
</dbReference>
<evidence type="ECO:0000313" key="1">
    <source>
        <dbReference type="EMBL" id="KAJ9084655.1"/>
    </source>
</evidence>
<organism evidence="1 2">
    <name type="scientific">Entomophthora muscae</name>
    <dbReference type="NCBI Taxonomy" id="34485"/>
    <lineage>
        <taxon>Eukaryota</taxon>
        <taxon>Fungi</taxon>
        <taxon>Fungi incertae sedis</taxon>
        <taxon>Zoopagomycota</taxon>
        <taxon>Entomophthoromycotina</taxon>
        <taxon>Entomophthoromycetes</taxon>
        <taxon>Entomophthorales</taxon>
        <taxon>Entomophthoraceae</taxon>
        <taxon>Entomophthora</taxon>
    </lineage>
</organism>
<keyword evidence="2" id="KW-1185">Reference proteome</keyword>
<sequence length="96" mass="10086">MNVASEIIDNNLIFIKEGDLCPSASAFDSSKGNGLVSSKSLFYNINSNRLGVTLGEVVNVGEAGKIFRSILGLLIAAPAVIEAQTTSWSPPYVGLL</sequence>
<proteinExistence type="predicted"/>
<evidence type="ECO:0000313" key="2">
    <source>
        <dbReference type="Proteomes" id="UP001165960"/>
    </source>
</evidence>
<dbReference type="EMBL" id="QTSX02000820">
    <property type="protein sequence ID" value="KAJ9084655.1"/>
    <property type="molecule type" value="Genomic_DNA"/>
</dbReference>
<comment type="caution">
    <text evidence="1">The sequence shown here is derived from an EMBL/GenBank/DDBJ whole genome shotgun (WGS) entry which is preliminary data.</text>
</comment>
<gene>
    <name evidence="1" type="ORF">DSO57_1022142</name>
</gene>
<name>A0ACC2UC79_9FUNG</name>
<protein>
    <submittedName>
        <fullName evidence="1">Uncharacterized protein</fullName>
    </submittedName>
</protein>
<accession>A0ACC2UC79</accession>